<feature type="coiled-coil region" evidence="2">
    <location>
        <begin position="113"/>
        <end position="147"/>
    </location>
</feature>
<dbReference type="AlphaFoldDB" id="A0ABD0M1I1"/>
<protein>
    <submittedName>
        <fullName evidence="4">Uncharacterized protein</fullName>
    </submittedName>
</protein>
<proteinExistence type="inferred from homology"/>
<reference evidence="4 5" key="1">
    <citation type="journal article" date="2023" name="Sci. Data">
        <title>Genome assembly of the Korean intertidal mud-creeper Batillaria attramentaria.</title>
        <authorList>
            <person name="Patra A.K."/>
            <person name="Ho P.T."/>
            <person name="Jun S."/>
            <person name="Lee S.J."/>
            <person name="Kim Y."/>
            <person name="Won Y.J."/>
        </authorList>
    </citation>
    <scope>NUCLEOTIDE SEQUENCE [LARGE SCALE GENOMIC DNA]</scope>
    <source>
        <strain evidence="4">Wonlab-2016</strain>
    </source>
</reference>
<feature type="compositionally biased region" description="Low complexity" evidence="3">
    <location>
        <begin position="346"/>
        <end position="358"/>
    </location>
</feature>
<evidence type="ECO:0000313" key="5">
    <source>
        <dbReference type="Proteomes" id="UP001519460"/>
    </source>
</evidence>
<keyword evidence="2" id="KW-0175">Coiled coil</keyword>
<dbReference type="EMBL" id="JACVVK020000009">
    <property type="protein sequence ID" value="KAK7505774.1"/>
    <property type="molecule type" value="Genomic_DNA"/>
</dbReference>
<evidence type="ECO:0000256" key="1">
    <source>
        <dbReference type="ARBA" id="ARBA00008686"/>
    </source>
</evidence>
<dbReference type="PANTHER" id="PTHR16294:SF6">
    <property type="entry name" value="DYNAMIN N-TERMINAL DOMAIN-CONTAINING PROTEIN"/>
    <property type="match status" value="1"/>
</dbReference>
<feature type="compositionally biased region" description="Basic and acidic residues" evidence="3">
    <location>
        <begin position="329"/>
        <end position="343"/>
    </location>
</feature>
<comment type="caution">
    <text evidence="4">The sequence shown here is derived from an EMBL/GenBank/DDBJ whole genome shotgun (WGS) entry which is preliminary data.</text>
</comment>
<gene>
    <name evidence="4" type="ORF">BaRGS_00003045</name>
</gene>
<feature type="region of interest" description="Disordered" evidence="3">
    <location>
        <begin position="302"/>
        <end position="378"/>
    </location>
</feature>
<organism evidence="4 5">
    <name type="scientific">Batillaria attramentaria</name>
    <dbReference type="NCBI Taxonomy" id="370345"/>
    <lineage>
        <taxon>Eukaryota</taxon>
        <taxon>Metazoa</taxon>
        <taxon>Spiralia</taxon>
        <taxon>Lophotrochozoa</taxon>
        <taxon>Mollusca</taxon>
        <taxon>Gastropoda</taxon>
        <taxon>Caenogastropoda</taxon>
        <taxon>Sorbeoconcha</taxon>
        <taxon>Cerithioidea</taxon>
        <taxon>Batillariidae</taxon>
        <taxon>Batillaria</taxon>
    </lineage>
</organism>
<evidence type="ECO:0000256" key="2">
    <source>
        <dbReference type="SAM" id="Coils"/>
    </source>
</evidence>
<dbReference type="InterPro" id="IPR007531">
    <property type="entry name" value="Dysbindin"/>
</dbReference>
<sequence length="378" mass="41637">MSVFKTLKGTFQNVQQDIVDGLKALTSLDSAPRHERYKQLKAEGISLDAGADLLLRYQKEWSDIQSYTTESAKKAEEIDSVVGGLFARCEKQWTVASQLEEEAATLPNILSTINNIKQLMGSLQQDFQAVEEELDRLENICEEQALVKAKASHMAQLADYRKNKEAEAHGVKAKLWAMLRERAREMDAKKSHALIERQEAFQDAFSSDMDYYRTHGRPDRLPSGAEFPKVSSLSDITIEEDSKALDEFLSSGDGDSAGAFIEDDYTTDYREKESEDFPELDIGIKVDDDLDVDVDAAGATNNNTVLKDVEEPDAGDASSGKTPEVTNGLKEESDASEKADDKGLPAAASSESTEGETTQEPKPEENTQGSASLDEEKS</sequence>
<name>A0ABD0M1I1_9CAEN</name>
<accession>A0ABD0M1I1</accession>
<evidence type="ECO:0000313" key="4">
    <source>
        <dbReference type="EMBL" id="KAK7505774.1"/>
    </source>
</evidence>
<evidence type="ECO:0000256" key="3">
    <source>
        <dbReference type="SAM" id="MobiDB-lite"/>
    </source>
</evidence>
<keyword evidence="5" id="KW-1185">Reference proteome</keyword>
<dbReference type="Proteomes" id="UP001519460">
    <property type="component" value="Unassembled WGS sequence"/>
</dbReference>
<dbReference type="PANTHER" id="PTHR16294">
    <property type="entry name" value="DYSTROBREVIN BINDING PROTEIN 1 DYSBINDIN"/>
    <property type="match status" value="1"/>
</dbReference>
<comment type="similarity">
    <text evidence="1">Belongs to the dysbindin family.</text>
</comment>